<reference evidence="4 5" key="1">
    <citation type="submission" date="2015-03" db="EMBL/GenBank/DDBJ databases">
        <authorList>
            <person name="Murphy D."/>
        </authorList>
    </citation>
    <scope>NUCLEOTIDE SEQUENCE [LARGE SCALE GENOMIC DNA]</scope>
    <source>
        <strain evidence="4 5">FCF326</strain>
    </source>
</reference>
<accession>A0A0T9KLK7</accession>
<dbReference type="InterPro" id="IPR012263">
    <property type="entry name" value="M_m6A_EcoRV"/>
</dbReference>
<dbReference type="EMBL" id="CPYI01000001">
    <property type="protein sequence ID" value="CNE10733.1"/>
    <property type="molecule type" value="Genomic_DNA"/>
</dbReference>
<dbReference type="GO" id="GO:0009007">
    <property type="term" value="F:site-specific DNA-methyltransferase (adenine-specific) activity"/>
    <property type="evidence" value="ECO:0007669"/>
    <property type="project" value="UniProtKB-EC"/>
</dbReference>
<evidence type="ECO:0000256" key="1">
    <source>
        <dbReference type="ARBA" id="ARBA00022603"/>
    </source>
</evidence>
<dbReference type="SUPFAM" id="SSF53335">
    <property type="entry name" value="S-adenosyl-L-methionine-dependent methyltransferases"/>
    <property type="match status" value="1"/>
</dbReference>
<dbReference type="GO" id="GO:0009307">
    <property type="term" value="P:DNA restriction-modification system"/>
    <property type="evidence" value="ECO:0007669"/>
    <property type="project" value="InterPro"/>
</dbReference>
<keyword evidence="2 4" id="KW-0808">Transferase</keyword>
<evidence type="ECO:0000256" key="2">
    <source>
        <dbReference type="ARBA" id="ARBA00022679"/>
    </source>
</evidence>
<dbReference type="InterPro" id="IPR012327">
    <property type="entry name" value="MeTrfase_D12"/>
</dbReference>
<dbReference type="PIRSF" id="PIRSF000398">
    <property type="entry name" value="M_m6A_EcoRV"/>
    <property type="match status" value="1"/>
</dbReference>
<dbReference type="PANTHER" id="PTHR30481:SF4">
    <property type="entry name" value="SITE-SPECIFIC DNA-METHYLTRANSFERASE (ADENINE-SPECIFIC)"/>
    <property type="match status" value="1"/>
</dbReference>
<keyword evidence="3" id="KW-0949">S-adenosyl-L-methionine</keyword>
<sequence length="279" mass="31992">MTEIKHPVIRYHGGKFRLAKWITSFFPDHRCYVEPFGGAASVLLRKARSHAEVYNDLDGEIVNLFRVLQDPVMNIRLRDLCVLTPYSREEFNFAYEPIDDELEQARRTVIKATMGFSSASATANKSGFRTDTKREYSTAQQLWASYPDNLAAIGSRLLGVLIENRPAVQVLLDHDTDNTLNYIDAPYLPETRQRWKPTGYSYRHEMTEQDHIELLEPVRKLKGMSIISGYDSELYNDMLAGWRKETKSAQASAGMGGTVTKIECLWFSPNIDKREHPHE</sequence>
<dbReference type="InterPro" id="IPR029063">
    <property type="entry name" value="SAM-dependent_MTases_sf"/>
</dbReference>
<evidence type="ECO:0000313" key="5">
    <source>
        <dbReference type="Proteomes" id="UP000045824"/>
    </source>
</evidence>
<dbReference type="GO" id="GO:1904047">
    <property type="term" value="F:S-adenosyl-L-methionine binding"/>
    <property type="evidence" value="ECO:0007669"/>
    <property type="project" value="TreeGrafter"/>
</dbReference>
<dbReference type="GO" id="GO:0006298">
    <property type="term" value="P:mismatch repair"/>
    <property type="evidence" value="ECO:0007669"/>
    <property type="project" value="TreeGrafter"/>
</dbReference>
<dbReference type="Gene3D" id="3.40.50.150">
    <property type="entry name" value="Vaccinia Virus protein VP39"/>
    <property type="match status" value="2"/>
</dbReference>
<dbReference type="Pfam" id="PF02086">
    <property type="entry name" value="MethyltransfD12"/>
    <property type="match status" value="1"/>
</dbReference>
<proteinExistence type="predicted"/>
<organism evidence="4 5">
    <name type="scientific">Yersinia kristensenii</name>
    <dbReference type="NCBI Taxonomy" id="28152"/>
    <lineage>
        <taxon>Bacteria</taxon>
        <taxon>Pseudomonadati</taxon>
        <taxon>Pseudomonadota</taxon>
        <taxon>Gammaproteobacteria</taxon>
        <taxon>Enterobacterales</taxon>
        <taxon>Yersiniaceae</taxon>
        <taxon>Yersinia</taxon>
    </lineage>
</organism>
<protein>
    <submittedName>
        <fullName evidence="4">Putative methyltransferase</fullName>
    </submittedName>
</protein>
<gene>
    <name evidence="4" type="ORF">ERS008491_00443</name>
</gene>
<dbReference type="PRINTS" id="PR00505">
    <property type="entry name" value="D12N6MTFRASE"/>
</dbReference>
<dbReference type="RefSeq" id="WP_050118244.1">
    <property type="nucleotide sequence ID" value="NZ_CAWMAB010000001.1"/>
</dbReference>
<dbReference type="PANTHER" id="PTHR30481">
    <property type="entry name" value="DNA ADENINE METHYLASE"/>
    <property type="match status" value="1"/>
</dbReference>
<evidence type="ECO:0000313" key="4">
    <source>
        <dbReference type="EMBL" id="CNE10733.1"/>
    </source>
</evidence>
<evidence type="ECO:0000256" key="3">
    <source>
        <dbReference type="ARBA" id="ARBA00022691"/>
    </source>
</evidence>
<dbReference type="GO" id="GO:0043565">
    <property type="term" value="F:sequence-specific DNA binding"/>
    <property type="evidence" value="ECO:0007669"/>
    <property type="project" value="TreeGrafter"/>
</dbReference>
<dbReference type="Proteomes" id="UP000045824">
    <property type="component" value="Unassembled WGS sequence"/>
</dbReference>
<name>A0A0T9KLK7_YERKR</name>
<keyword evidence="1 4" id="KW-0489">Methyltransferase</keyword>
<dbReference type="GO" id="GO:0032259">
    <property type="term" value="P:methylation"/>
    <property type="evidence" value="ECO:0007669"/>
    <property type="project" value="UniProtKB-KW"/>
</dbReference>
<dbReference type="AlphaFoldDB" id="A0A0T9KLK7"/>